<dbReference type="Pfam" id="PF08543">
    <property type="entry name" value="Phos_pyr_kin"/>
    <property type="match status" value="1"/>
</dbReference>
<name>A0A099P7H5_PICKU</name>
<protein>
    <recommendedName>
        <fullName evidence="2">pyridoxal kinase</fullName>
        <ecNumber evidence="2">2.7.1.35</ecNumber>
    </recommendedName>
</protein>
<dbReference type="EMBL" id="JQFK01000003">
    <property type="protein sequence ID" value="KGK40209.1"/>
    <property type="molecule type" value="Genomic_DNA"/>
</dbReference>
<proteinExistence type="inferred from homology"/>
<dbReference type="GO" id="GO:0005829">
    <property type="term" value="C:cytosol"/>
    <property type="evidence" value="ECO:0007669"/>
    <property type="project" value="TreeGrafter"/>
</dbReference>
<feature type="domain" description="Pyridoxamine kinase/Phosphomethylpyrimidine kinase" evidence="7">
    <location>
        <begin position="114"/>
        <end position="274"/>
    </location>
</feature>
<dbReference type="AlphaFoldDB" id="A0A099P7H5"/>
<keyword evidence="4" id="KW-0547">Nucleotide-binding</keyword>
<dbReference type="eggNOG" id="KOG2599">
    <property type="taxonomic scope" value="Eukaryota"/>
</dbReference>
<evidence type="ECO:0000259" key="7">
    <source>
        <dbReference type="Pfam" id="PF08543"/>
    </source>
</evidence>
<dbReference type="SUPFAM" id="SSF53613">
    <property type="entry name" value="Ribokinase-like"/>
    <property type="match status" value="1"/>
</dbReference>
<evidence type="ECO:0000313" key="9">
    <source>
        <dbReference type="Proteomes" id="UP000029867"/>
    </source>
</evidence>
<dbReference type="GO" id="GO:0005524">
    <property type="term" value="F:ATP binding"/>
    <property type="evidence" value="ECO:0007669"/>
    <property type="project" value="UniProtKB-KW"/>
</dbReference>
<evidence type="ECO:0000256" key="3">
    <source>
        <dbReference type="ARBA" id="ARBA00022679"/>
    </source>
</evidence>
<organism evidence="8 9">
    <name type="scientific">Pichia kudriavzevii</name>
    <name type="common">Yeast</name>
    <name type="synonym">Issatchenkia orientalis</name>
    <dbReference type="NCBI Taxonomy" id="4909"/>
    <lineage>
        <taxon>Eukaryota</taxon>
        <taxon>Fungi</taxon>
        <taxon>Dikarya</taxon>
        <taxon>Ascomycota</taxon>
        <taxon>Saccharomycotina</taxon>
        <taxon>Pichiomycetes</taxon>
        <taxon>Pichiales</taxon>
        <taxon>Pichiaceae</taxon>
        <taxon>Pichia</taxon>
    </lineage>
</organism>
<gene>
    <name evidence="8" type="ORF">JL09_g594</name>
</gene>
<dbReference type="EC" id="2.7.1.35" evidence="2"/>
<evidence type="ECO:0000256" key="5">
    <source>
        <dbReference type="ARBA" id="ARBA00022777"/>
    </source>
</evidence>
<dbReference type="CDD" id="cd01173">
    <property type="entry name" value="pyridoxal_pyridoxamine_kinase"/>
    <property type="match status" value="1"/>
</dbReference>
<dbReference type="InterPro" id="IPR029056">
    <property type="entry name" value="Ribokinase-like"/>
</dbReference>
<keyword evidence="6" id="KW-0067">ATP-binding</keyword>
<dbReference type="PANTHER" id="PTHR10534">
    <property type="entry name" value="PYRIDOXAL KINASE"/>
    <property type="match status" value="1"/>
</dbReference>
<dbReference type="Proteomes" id="UP000029867">
    <property type="component" value="Unassembled WGS sequence"/>
</dbReference>
<dbReference type="HOGENOM" id="CLU_046496_1_0_1"/>
<evidence type="ECO:0000256" key="4">
    <source>
        <dbReference type="ARBA" id="ARBA00022741"/>
    </source>
</evidence>
<keyword evidence="3" id="KW-0808">Transferase</keyword>
<sequence>MSSLNINIESIPKVRTVLNIQSHVVHGYVGNKASTFPLQMLNWEVDVMNTVNFSNHTGYGSFRGSCATGQELLELYDGLRESGFQYDAVLTGYVSGHETLVAVGKICTDLKLKAMDEGKNITWLLDPVMGDEGQLYVEENVIPVYRRLLESKLVDIVTPNQYELELLLDKEISSIENLKTSLSLFHDRFNVKHVVLSSLFADKFDDLEGGSDTIYCCVSSTLCEKLVFFKIEKIDSYFTGVGDLFSSLLLDRITSMDDVAEAVNESLTVMKKVLFVTKNMTTTKGVIGDKHMKDCELRVVECKNFYEQHDKFYEPILISKK</sequence>
<dbReference type="GO" id="GO:0009443">
    <property type="term" value="P:pyridoxal 5'-phosphate salvage"/>
    <property type="evidence" value="ECO:0007669"/>
    <property type="project" value="InterPro"/>
</dbReference>
<dbReference type="GO" id="GO:0008478">
    <property type="term" value="F:pyridoxal kinase activity"/>
    <property type="evidence" value="ECO:0007669"/>
    <property type="project" value="UniProtKB-EC"/>
</dbReference>
<evidence type="ECO:0000256" key="1">
    <source>
        <dbReference type="ARBA" id="ARBA00008805"/>
    </source>
</evidence>
<keyword evidence="5" id="KW-0418">Kinase</keyword>
<evidence type="ECO:0000313" key="8">
    <source>
        <dbReference type="EMBL" id="KGK40209.1"/>
    </source>
</evidence>
<accession>A0A099P7H5</accession>
<dbReference type="Gene3D" id="3.40.1190.20">
    <property type="match status" value="1"/>
</dbReference>
<evidence type="ECO:0000256" key="2">
    <source>
        <dbReference type="ARBA" id="ARBA00012104"/>
    </source>
</evidence>
<dbReference type="VEuPathDB" id="FungiDB:C5L36_0C09310"/>
<dbReference type="InterPro" id="IPR013749">
    <property type="entry name" value="PM/HMP-P_kinase-1"/>
</dbReference>
<dbReference type="NCBIfam" id="TIGR00687">
    <property type="entry name" value="pyridox_kin"/>
    <property type="match status" value="1"/>
</dbReference>
<evidence type="ECO:0000256" key="6">
    <source>
        <dbReference type="ARBA" id="ARBA00022840"/>
    </source>
</evidence>
<comment type="similarity">
    <text evidence="1">Belongs to the pyridoxine kinase family.</text>
</comment>
<dbReference type="InterPro" id="IPR004625">
    <property type="entry name" value="PyrdxlKinase"/>
</dbReference>
<comment type="caution">
    <text evidence="8">The sequence shown here is derived from an EMBL/GenBank/DDBJ whole genome shotgun (WGS) entry which is preliminary data.</text>
</comment>
<reference evidence="9" key="1">
    <citation type="journal article" date="2014" name="Microb. Cell Fact.">
        <title>Exploiting Issatchenkia orientalis SD108 for succinic acid production.</title>
        <authorList>
            <person name="Xiao H."/>
            <person name="Shao Z."/>
            <person name="Jiang Y."/>
            <person name="Dole S."/>
            <person name="Zhao H."/>
        </authorList>
    </citation>
    <scope>NUCLEOTIDE SEQUENCE [LARGE SCALE GENOMIC DNA]</scope>
    <source>
        <strain evidence="9">SD108</strain>
    </source>
</reference>
<dbReference type="PANTHER" id="PTHR10534:SF2">
    <property type="entry name" value="PYRIDOXAL KINASE"/>
    <property type="match status" value="1"/>
</dbReference>